<dbReference type="InterPro" id="IPR008551">
    <property type="entry name" value="TANGO2"/>
</dbReference>
<dbReference type="AlphaFoldDB" id="A0ABD1ETM3"/>
<name>A0ABD1ETM3_HYPHA</name>
<dbReference type="PANTHER" id="PTHR17985">
    <property type="entry name" value="SER/THR-RICH PROTEIN T10 IN DGCR REGION"/>
    <property type="match status" value="1"/>
</dbReference>
<organism evidence="1 2">
    <name type="scientific">Hypothenemus hampei</name>
    <name type="common">Coffee berry borer</name>
    <dbReference type="NCBI Taxonomy" id="57062"/>
    <lineage>
        <taxon>Eukaryota</taxon>
        <taxon>Metazoa</taxon>
        <taxon>Ecdysozoa</taxon>
        <taxon>Arthropoda</taxon>
        <taxon>Hexapoda</taxon>
        <taxon>Insecta</taxon>
        <taxon>Pterygota</taxon>
        <taxon>Neoptera</taxon>
        <taxon>Endopterygota</taxon>
        <taxon>Coleoptera</taxon>
        <taxon>Polyphaga</taxon>
        <taxon>Cucujiformia</taxon>
        <taxon>Curculionidae</taxon>
        <taxon>Scolytinae</taxon>
        <taxon>Hypothenemus</taxon>
    </lineage>
</organism>
<protein>
    <submittedName>
        <fullName evidence="1">Uncharacterized protein</fullName>
    </submittedName>
</protein>
<gene>
    <name evidence="1" type="ORF">ABEB36_007186</name>
</gene>
<reference evidence="1 2" key="1">
    <citation type="submission" date="2024-05" db="EMBL/GenBank/DDBJ databases">
        <title>Genetic variation in Jamaican populations of the coffee berry borer (Hypothenemus hampei).</title>
        <authorList>
            <person name="Errbii M."/>
            <person name="Myrie A."/>
        </authorList>
    </citation>
    <scope>NUCLEOTIDE SEQUENCE [LARGE SCALE GENOMIC DNA]</scope>
    <source>
        <strain evidence="1">JA-Hopewell-2020-01-JO</strain>
        <tissue evidence="1">Whole body</tissue>
    </source>
</reference>
<dbReference type="Proteomes" id="UP001566132">
    <property type="component" value="Unassembled WGS sequence"/>
</dbReference>
<dbReference type="EMBL" id="JBDJPC010000005">
    <property type="protein sequence ID" value="KAL1501965.1"/>
    <property type="molecule type" value="Genomic_DNA"/>
</dbReference>
<dbReference type="PANTHER" id="PTHR17985:SF8">
    <property type="entry name" value="TRANSPORT AND GOLGI ORGANIZATION PROTEIN 2 HOMOLOG"/>
    <property type="match status" value="1"/>
</dbReference>
<proteinExistence type="predicted"/>
<keyword evidence="2" id="KW-1185">Reference proteome</keyword>
<dbReference type="Pfam" id="PF05742">
    <property type="entry name" value="TANGO2"/>
    <property type="match status" value="1"/>
</dbReference>
<accession>A0ABD1ETM3</accession>
<evidence type="ECO:0000313" key="2">
    <source>
        <dbReference type="Proteomes" id="UP001566132"/>
    </source>
</evidence>
<comment type="caution">
    <text evidence="1">The sequence shown here is derived from an EMBL/GenBank/DDBJ whole genome shotgun (WGS) entry which is preliminary data.</text>
</comment>
<sequence>MCILFLHTNPDPKDNEYRLVVATNRDEYYKRPAKVAFQCSKTGIIAGRDMEPGREGGSWLGFVSKPSVNNGKSSMHCFSCLTNISSHEKVENPTGRGGLVINYLESSMNFPDYIQNLKKQALVFNGFNLIAVELSKDGICKVYHTSNYPEIKSEYIGKHTLGFGNSSIASPYTKVLYGTNQFSEIIEKDLQRNDLKEQLIALLKDEKRCLPDWELSKRGSVALEKLSSIFVNVGPAGYGTRTHTVILIDKDWNLEFTEVTMEEPISIENPTWKTTVIKSSL</sequence>
<evidence type="ECO:0000313" key="1">
    <source>
        <dbReference type="EMBL" id="KAL1501965.1"/>
    </source>
</evidence>